<proteinExistence type="predicted"/>
<accession>A0A672IY14</accession>
<keyword evidence="8" id="KW-1015">Disulfide bond</keyword>
<dbReference type="Ensembl" id="ENSSFAT00005047435.1">
    <property type="protein sequence ID" value="ENSSFAP00005045857.1"/>
    <property type="gene ID" value="ENSSFAG00005022414.1"/>
</dbReference>
<feature type="signal peptide" evidence="11">
    <location>
        <begin position="1"/>
        <end position="17"/>
    </location>
</feature>
<evidence type="ECO:0000256" key="2">
    <source>
        <dbReference type="ARBA" id="ARBA00022692"/>
    </source>
</evidence>
<comment type="subcellular location">
    <subcellularLocation>
        <location evidence="1">Membrane</location>
        <topology evidence="1">Single-pass type I membrane protein</topology>
    </subcellularLocation>
</comment>
<dbReference type="SMART" id="SM00409">
    <property type="entry name" value="IG"/>
    <property type="match status" value="3"/>
</dbReference>
<evidence type="ECO:0000256" key="5">
    <source>
        <dbReference type="ARBA" id="ARBA00022889"/>
    </source>
</evidence>
<dbReference type="InterPro" id="IPR036179">
    <property type="entry name" value="Ig-like_dom_sf"/>
</dbReference>
<dbReference type="GO" id="GO:0005178">
    <property type="term" value="F:integrin binding"/>
    <property type="evidence" value="ECO:0007669"/>
    <property type="project" value="InterPro"/>
</dbReference>
<dbReference type="Proteomes" id="UP000472267">
    <property type="component" value="Chromosome 4"/>
</dbReference>
<dbReference type="InterPro" id="IPR007110">
    <property type="entry name" value="Ig-like_dom"/>
</dbReference>
<dbReference type="PANTHER" id="PTHR13771:SF9">
    <property type="entry name" value="INTERCELLULAR ADHESION MOLECULE 5"/>
    <property type="match status" value="1"/>
</dbReference>
<keyword evidence="3 11" id="KW-0732">Signal</keyword>
<feature type="domain" description="Ig-like" evidence="12">
    <location>
        <begin position="99"/>
        <end position="197"/>
    </location>
</feature>
<evidence type="ECO:0000256" key="3">
    <source>
        <dbReference type="ARBA" id="ARBA00022729"/>
    </source>
</evidence>
<dbReference type="Pfam" id="PF13927">
    <property type="entry name" value="Ig_3"/>
    <property type="match status" value="1"/>
</dbReference>
<organism evidence="13 14">
    <name type="scientific">Salarias fasciatus</name>
    <name type="common">Jewelled blenny</name>
    <name type="synonym">Blennius fasciatus</name>
    <dbReference type="NCBI Taxonomy" id="181472"/>
    <lineage>
        <taxon>Eukaryota</taxon>
        <taxon>Metazoa</taxon>
        <taxon>Chordata</taxon>
        <taxon>Craniata</taxon>
        <taxon>Vertebrata</taxon>
        <taxon>Euteleostomi</taxon>
        <taxon>Actinopterygii</taxon>
        <taxon>Neopterygii</taxon>
        <taxon>Teleostei</taxon>
        <taxon>Neoteleostei</taxon>
        <taxon>Acanthomorphata</taxon>
        <taxon>Ovalentaria</taxon>
        <taxon>Blenniimorphae</taxon>
        <taxon>Blenniiformes</taxon>
        <taxon>Blennioidei</taxon>
        <taxon>Blenniidae</taxon>
        <taxon>Salariinae</taxon>
        <taxon>Salarias</taxon>
    </lineage>
</organism>
<feature type="domain" description="Ig-like" evidence="12">
    <location>
        <begin position="208"/>
        <end position="292"/>
    </location>
</feature>
<feature type="chain" id="PRO_5025598324" description="Ig-like domain-containing protein" evidence="11">
    <location>
        <begin position="18"/>
        <end position="314"/>
    </location>
</feature>
<dbReference type="GO" id="GO:0016020">
    <property type="term" value="C:membrane"/>
    <property type="evidence" value="ECO:0007669"/>
    <property type="project" value="UniProtKB-SubCell"/>
</dbReference>
<dbReference type="Gene3D" id="2.60.40.10">
    <property type="entry name" value="Immunoglobulins"/>
    <property type="match status" value="3"/>
</dbReference>
<evidence type="ECO:0000256" key="4">
    <source>
        <dbReference type="ARBA" id="ARBA00022737"/>
    </source>
</evidence>
<keyword evidence="2" id="KW-0812">Transmembrane</keyword>
<dbReference type="GO" id="GO:0098609">
    <property type="term" value="P:cell-cell adhesion"/>
    <property type="evidence" value="ECO:0007669"/>
    <property type="project" value="InterPro"/>
</dbReference>
<name>A0A672IY14_SALFA</name>
<reference evidence="13" key="3">
    <citation type="submission" date="2025-09" db="UniProtKB">
        <authorList>
            <consortium name="Ensembl"/>
        </authorList>
    </citation>
    <scope>IDENTIFICATION</scope>
</reference>
<keyword evidence="7" id="KW-0472">Membrane</keyword>
<keyword evidence="4" id="KW-0677">Repeat</keyword>
<dbReference type="InterPro" id="IPR003598">
    <property type="entry name" value="Ig_sub2"/>
</dbReference>
<dbReference type="InterPro" id="IPR013783">
    <property type="entry name" value="Ig-like_fold"/>
</dbReference>
<dbReference type="InterPro" id="IPR003599">
    <property type="entry name" value="Ig_sub"/>
</dbReference>
<keyword evidence="14" id="KW-1185">Reference proteome</keyword>
<evidence type="ECO:0000256" key="8">
    <source>
        <dbReference type="ARBA" id="ARBA00023157"/>
    </source>
</evidence>
<dbReference type="SMART" id="SM00408">
    <property type="entry name" value="IGc2"/>
    <property type="match status" value="2"/>
</dbReference>
<dbReference type="Pfam" id="PF00047">
    <property type="entry name" value="ig"/>
    <property type="match status" value="1"/>
</dbReference>
<keyword evidence="10" id="KW-0393">Immunoglobulin domain</keyword>
<evidence type="ECO:0000256" key="9">
    <source>
        <dbReference type="ARBA" id="ARBA00023180"/>
    </source>
</evidence>
<protein>
    <recommendedName>
        <fullName evidence="12">Ig-like domain-containing protein</fullName>
    </recommendedName>
</protein>
<dbReference type="PROSITE" id="PS50835">
    <property type="entry name" value="IG_LIKE"/>
    <property type="match status" value="2"/>
</dbReference>
<dbReference type="OMA" id="CHAWNDI"/>
<dbReference type="AlphaFoldDB" id="A0A672IY14"/>
<reference evidence="13" key="2">
    <citation type="submission" date="2025-08" db="UniProtKB">
        <authorList>
            <consortium name="Ensembl"/>
        </authorList>
    </citation>
    <scope>IDENTIFICATION</scope>
</reference>
<dbReference type="InterPro" id="IPR047012">
    <property type="entry name" value="ICAM_VCAM"/>
</dbReference>
<evidence type="ECO:0000256" key="11">
    <source>
        <dbReference type="SAM" id="SignalP"/>
    </source>
</evidence>
<keyword evidence="5" id="KW-0130">Cell adhesion</keyword>
<evidence type="ECO:0000259" key="12">
    <source>
        <dbReference type="PROSITE" id="PS50835"/>
    </source>
</evidence>
<evidence type="ECO:0000256" key="1">
    <source>
        <dbReference type="ARBA" id="ARBA00004479"/>
    </source>
</evidence>
<dbReference type="InterPro" id="IPR003987">
    <property type="entry name" value="ICAM_VCAM_N"/>
</dbReference>
<sequence length="314" mass="34685">SFPIIIVLFSLLSQLHGVNTSCPLELSPPRVVVKYGDPVTISCMTWKRDHDGMGWEAPQGGKSISNVTSSNWTVDSLTEWDMSPICFFASHYKGCTITPGLVLYKTISIRSSGDLKEGEETVFTCDIVDVAPLQNLSVTWFKGDTIIHRETFNDSTKEPVSQSSILQFTPTREDSGSTITCEARLDLGPVGPDLKVSSEEYAVTVFYPPSQIVELEDSEIEVGSDVWLKCSSVGNPRPKYSWTYYRTGNVEEESEDGVSRLIISNATAYNGGSYTCRASNVKGSVYKTVVVTVNGKQQETRSVFIKICLLREIQ</sequence>
<evidence type="ECO:0000256" key="10">
    <source>
        <dbReference type="ARBA" id="ARBA00023319"/>
    </source>
</evidence>
<keyword evidence="9" id="KW-0325">Glycoprotein</keyword>
<dbReference type="PRINTS" id="PR01472">
    <property type="entry name" value="ICAMVCAM1"/>
</dbReference>
<evidence type="ECO:0000256" key="7">
    <source>
        <dbReference type="ARBA" id="ARBA00023136"/>
    </source>
</evidence>
<keyword evidence="6" id="KW-1133">Transmembrane helix</keyword>
<dbReference type="InterPro" id="IPR013151">
    <property type="entry name" value="Immunoglobulin_dom"/>
</dbReference>
<evidence type="ECO:0000256" key="6">
    <source>
        <dbReference type="ARBA" id="ARBA00022989"/>
    </source>
</evidence>
<evidence type="ECO:0000313" key="13">
    <source>
        <dbReference type="Ensembl" id="ENSSFAP00005045857.1"/>
    </source>
</evidence>
<dbReference type="SUPFAM" id="SSF48726">
    <property type="entry name" value="Immunoglobulin"/>
    <property type="match status" value="3"/>
</dbReference>
<dbReference type="PANTHER" id="PTHR13771">
    <property type="entry name" value="INTERCELLULAR ADHESION MOLECULE"/>
    <property type="match status" value="1"/>
</dbReference>
<evidence type="ECO:0000313" key="14">
    <source>
        <dbReference type="Proteomes" id="UP000472267"/>
    </source>
</evidence>
<reference evidence="13" key="1">
    <citation type="submission" date="2019-06" db="EMBL/GenBank/DDBJ databases">
        <authorList>
            <consortium name="Wellcome Sanger Institute Data Sharing"/>
        </authorList>
    </citation>
    <scope>NUCLEOTIDE SEQUENCE [LARGE SCALE GENOMIC DNA]</scope>
</reference>